<dbReference type="SUPFAM" id="SSF49899">
    <property type="entry name" value="Concanavalin A-like lectins/glucanases"/>
    <property type="match status" value="1"/>
</dbReference>
<sequence>MRQHLFYTSLLSPLLAAPTSALPNRFSNQEPAPLPPDLRRSEPAAHMARQATNRSGRWRPQIHFTPPAEWLNDPNGLFVDSDGVWHMYYQYSDNVAGAGVKHWGHTTATDFYNWVDHPVAIPATARDGSIWSGSVVVDRNNSSGFFPSDKTSGKDNIIAYYTSWEPDQESQHLAWSYDGGKTFNQYEKNPIISLDRHGFRDPKISFHHETKTWVMVLSREHDVAFYTSTDLVNWKQSSLWNPHRDIGMIECPQFLQIPRKDKSGTVVGAKWVLTLSLGGGAPGGAAAVRYLTGEWDGKSFTPDAPSSGRTADRGLHSPRQESFTLHDFDFGPDKYATAFFHSQNLNDAEEDAYSMTWAVDASRYGCCTPTDKEGWRHCMGGVRRHWLDADTNRLVSAPAGDLSKLASTKPGWNPIIEEKDVSGIEGSSAVLRDFNPAVEWTLTVRMAKSLLQEGSTASAQLAFKASQSNDTEQVTLGFEFTGASGNGVPRASFSIGRVSTAWDRSGTFGISDVRALDAAAAAASEKGSDAKVEFTLHGILDRSVLEVYVNGGVEAGTMLYFTDKPLDCILLTRGTGSKDQGITFDFKAVALKSSWGSYGEKDVSQPKQDVLQSKKEDCFTEEL</sequence>
<evidence type="ECO:0000259" key="7">
    <source>
        <dbReference type="Pfam" id="PF00251"/>
    </source>
</evidence>
<feature type="domain" description="Glycosyl hydrolase family 32 N-terminal" evidence="7">
    <location>
        <begin position="63"/>
        <end position="398"/>
    </location>
</feature>
<dbReference type="InterPro" id="IPR018053">
    <property type="entry name" value="Glyco_hydro_32_AS"/>
</dbReference>
<dbReference type="OrthoDB" id="202537at2759"/>
<reference evidence="9 10" key="1">
    <citation type="journal article" date="2019" name="PLoS ONE">
        <title>Comparative genome analysis indicates high evolutionary potential of pathogenicity genes in Colletotrichum tanaceti.</title>
        <authorList>
            <person name="Lelwala R.V."/>
            <person name="Korhonen P.K."/>
            <person name="Young N.D."/>
            <person name="Scott J.B."/>
            <person name="Ades P.A."/>
            <person name="Gasser R.B."/>
            <person name="Taylor P.W.J."/>
        </authorList>
    </citation>
    <scope>NUCLEOTIDE SEQUENCE [LARGE SCALE GENOMIC DNA]</scope>
    <source>
        <strain evidence="9">BRIP57314</strain>
    </source>
</reference>
<dbReference type="GO" id="GO:0004575">
    <property type="term" value="F:sucrose alpha-glucosidase activity"/>
    <property type="evidence" value="ECO:0007669"/>
    <property type="project" value="TreeGrafter"/>
</dbReference>
<evidence type="ECO:0000256" key="4">
    <source>
        <dbReference type="RuleBase" id="RU362110"/>
    </source>
</evidence>
<dbReference type="PANTHER" id="PTHR42800">
    <property type="entry name" value="EXOINULINASE INUD (AFU_ORTHOLOGUE AFUA_5G00480)"/>
    <property type="match status" value="1"/>
</dbReference>
<dbReference type="GO" id="GO:0000324">
    <property type="term" value="C:fungal-type vacuole"/>
    <property type="evidence" value="ECO:0007669"/>
    <property type="project" value="TreeGrafter"/>
</dbReference>
<proteinExistence type="inferred from homology"/>
<feature type="domain" description="Glycosyl hydrolase family 32 C-terminal" evidence="8">
    <location>
        <begin position="441"/>
        <end position="569"/>
    </location>
</feature>
<name>A0A4U6XVY6_9PEZI</name>
<dbReference type="Gene3D" id="2.60.120.560">
    <property type="entry name" value="Exo-inulinase, domain 1"/>
    <property type="match status" value="1"/>
</dbReference>
<dbReference type="PROSITE" id="PS00609">
    <property type="entry name" value="GLYCOSYL_HYDROL_F32"/>
    <property type="match status" value="1"/>
</dbReference>
<keyword evidence="6" id="KW-0732">Signal</keyword>
<dbReference type="InterPro" id="IPR013148">
    <property type="entry name" value="Glyco_hydro_32_N"/>
</dbReference>
<dbReference type="InterPro" id="IPR001362">
    <property type="entry name" value="Glyco_hydro_32"/>
</dbReference>
<feature type="region of interest" description="Disordered" evidence="5">
    <location>
        <begin position="22"/>
        <end position="60"/>
    </location>
</feature>
<dbReference type="InterPro" id="IPR013189">
    <property type="entry name" value="Glyco_hydro_32_C"/>
</dbReference>
<dbReference type="EMBL" id="PJEX01000001">
    <property type="protein sequence ID" value="TKW60263.1"/>
    <property type="molecule type" value="Genomic_DNA"/>
</dbReference>
<keyword evidence="3 4" id="KW-0326">Glycosidase</keyword>
<dbReference type="CDD" id="cd18622">
    <property type="entry name" value="GH32_Inu-like"/>
    <property type="match status" value="1"/>
</dbReference>
<dbReference type="GO" id="GO:0005987">
    <property type="term" value="P:sucrose catabolic process"/>
    <property type="evidence" value="ECO:0007669"/>
    <property type="project" value="TreeGrafter"/>
</dbReference>
<evidence type="ECO:0000256" key="5">
    <source>
        <dbReference type="SAM" id="MobiDB-lite"/>
    </source>
</evidence>
<evidence type="ECO:0000313" key="9">
    <source>
        <dbReference type="EMBL" id="TKW60263.1"/>
    </source>
</evidence>
<evidence type="ECO:0000313" key="10">
    <source>
        <dbReference type="Proteomes" id="UP000310108"/>
    </source>
</evidence>
<dbReference type="SUPFAM" id="SSF75005">
    <property type="entry name" value="Arabinanase/levansucrase/invertase"/>
    <property type="match status" value="1"/>
</dbReference>
<evidence type="ECO:0000256" key="1">
    <source>
        <dbReference type="ARBA" id="ARBA00009902"/>
    </source>
</evidence>
<evidence type="ECO:0000256" key="3">
    <source>
        <dbReference type="ARBA" id="ARBA00023295"/>
    </source>
</evidence>
<dbReference type="InterPro" id="IPR023296">
    <property type="entry name" value="Glyco_hydro_beta-prop_sf"/>
</dbReference>
<dbReference type="SMART" id="SM00640">
    <property type="entry name" value="Glyco_32"/>
    <property type="match status" value="1"/>
</dbReference>
<comment type="similarity">
    <text evidence="1 4">Belongs to the glycosyl hydrolase 32 family.</text>
</comment>
<evidence type="ECO:0000259" key="8">
    <source>
        <dbReference type="Pfam" id="PF08244"/>
    </source>
</evidence>
<protein>
    <submittedName>
        <fullName evidence="9">Invertase</fullName>
    </submittedName>
</protein>
<comment type="caution">
    <text evidence="9">The sequence shown here is derived from an EMBL/GenBank/DDBJ whole genome shotgun (WGS) entry which is preliminary data.</text>
</comment>
<dbReference type="Proteomes" id="UP000310108">
    <property type="component" value="Unassembled WGS sequence"/>
</dbReference>
<dbReference type="InterPro" id="IPR013320">
    <property type="entry name" value="ConA-like_dom_sf"/>
</dbReference>
<dbReference type="PANTHER" id="PTHR42800:SF2">
    <property type="entry name" value="INVERTASE-RELATED"/>
    <property type="match status" value="1"/>
</dbReference>
<accession>A0A4U6XVY6</accession>
<dbReference type="Gene3D" id="2.115.10.20">
    <property type="entry name" value="Glycosyl hydrolase domain, family 43"/>
    <property type="match status" value="1"/>
</dbReference>
<dbReference type="Pfam" id="PF00251">
    <property type="entry name" value="Glyco_hydro_32N"/>
    <property type="match status" value="1"/>
</dbReference>
<evidence type="ECO:0000256" key="6">
    <source>
        <dbReference type="SAM" id="SignalP"/>
    </source>
</evidence>
<keyword evidence="2 4" id="KW-0378">Hydrolase</keyword>
<organism evidence="9 10">
    <name type="scientific">Colletotrichum tanaceti</name>
    <dbReference type="NCBI Taxonomy" id="1306861"/>
    <lineage>
        <taxon>Eukaryota</taxon>
        <taxon>Fungi</taxon>
        <taxon>Dikarya</taxon>
        <taxon>Ascomycota</taxon>
        <taxon>Pezizomycotina</taxon>
        <taxon>Sordariomycetes</taxon>
        <taxon>Hypocreomycetidae</taxon>
        <taxon>Glomerellales</taxon>
        <taxon>Glomerellaceae</taxon>
        <taxon>Colletotrichum</taxon>
        <taxon>Colletotrichum destructivum species complex</taxon>
    </lineage>
</organism>
<feature type="signal peptide" evidence="6">
    <location>
        <begin position="1"/>
        <end position="21"/>
    </location>
</feature>
<evidence type="ECO:0000256" key="2">
    <source>
        <dbReference type="ARBA" id="ARBA00022801"/>
    </source>
</evidence>
<dbReference type="AlphaFoldDB" id="A0A4U6XVY6"/>
<keyword evidence="10" id="KW-1185">Reference proteome</keyword>
<gene>
    <name evidence="9" type="primary">INV</name>
    <name evidence="9" type="ORF">CTA1_4712</name>
</gene>
<dbReference type="Pfam" id="PF08244">
    <property type="entry name" value="Glyco_hydro_32C"/>
    <property type="match status" value="1"/>
</dbReference>
<dbReference type="STRING" id="1306861.A0A4U6XVY6"/>
<feature type="chain" id="PRO_5020415276" evidence="6">
    <location>
        <begin position="22"/>
        <end position="623"/>
    </location>
</feature>